<protein>
    <submittedName>
        <fullName evidence="2">DUF1640 domain-containing protein</fullName>
    </submittedName>
</protein>
<keyword evidence="1" id="KW-0472">Membrane</keyword>
<comment type="caution">
    <text evidence="2">The sequence shown here is derived from an EMBL/GenBank/DDBJ whole genome shotgun (WGS) entry which is preliminary data.</text>
</comment>
<dbReference type="EMBL" id="SRLB01000016">
    <property type="protein sequence ID" value="TGD96975.1"/>
    <property type="molecule type" value="Genomic_DNA"/>
</dbReference>
<name>A0A4Z0NKR5_9HYPH</name>
<feature type="transmembrane region" description="Helical" evidence="1">
    <location>
        <begin position="62"/>
        <end position="81"/>
    </location>
</feature>
<sequence length="87" mass="9566">MGEAVQASLPMWTDLQGLEAWARAEFAAVRAEMKAEFVAVRSEMRTEFAGVRAEMKLLEQRMTIKLGAMLVALGGILIAAIRTMPAR</sequence>
<keyword evidence="1" id="KW-0812">Transmembrane</keyword>
<keyword evidence="3" id="KW-1185">Reference proteome</keyword>
<accession>A0A4Z0NKR5</accession>
<proteinExistence type="predicted"/>
<reference evidence="2 3" key="1">
    <citation type="submission" date="2019-04" db="EMBL/GenBank/DDBJ databases">
        <authorList>
            <person name="Feng G."/>
            <person name="Zhu H."/>
        </authorList>
    </citation>
    <scope>NUCLEOTIDE SEQUENCE [LARGE SCALE GENOMIC DNA]</scope>
    <source>
        <strain evidence="2 3">6HR-1</strain>
    </source>
</reference>
<dbReference type="Proteomes" id="UP000297535">
    <property type="component" value="Unassembled WGS sequence"/>
</dbReference>
<keyword evidence="1" id="KW-1133">Transmembrane helix</keyword>
<dbReference type="OrthoDB" id="7996926at2"/>
<dbReference type="Gene3D" id="1.20.58.130">
    <property type="match status" value="1"/>
</dbReference>
<evidence type="ECO:0000313" key="2">
    <source>
        <dbReference type="EMBL" id="TGD96975.1"/>
    </source>
</evidence>
<dbReference type="AlphaFoldDB" id="A0A4Z0NKR5"/>
<evidence type="ECO:0000313" key="3">
    <source>
        <dbReference type="Proteomes" id="UP000297535"/>
    </source>
</evidence>
<evidence type="ECO:0000256" key="1">
    <source>
        <dbReference type="SAM" id="Phobius"/>
    </source>
</evidence>
<organism evidence="2 3">
    <name type="scientific">Methylobacterium nonmethylotrophicum</name>
    <dbReference type="NCBI Taxonomy" id="1141884"/>
    <lineage>
        <taxon>Bacteria</taxon>
        <taxon>Pseudomonadati</taxon>
        <taxon>Pseudomonadota</taxon>
        <taxon>Alphaproteobacteria</taxon>
        <taxon>Hyphomicrobiales</taxon>
        <taxon>Methylobacteriaceae</taxon>
        <taxon>Methylobacterium</taxon>
    </lineage>
</organism>
<gene>
    <name evidence="2" type="ORF">EU555_21610</name>
</gene>
<dbReference type="RefSeq" id="WP_135417298.1">
    <property type="nucleotide sequence ID" value="NZ_SRLB01000016.1"/>
</dbReference>